<dbReference type="Pfam" id="PF01936">
    <property type="entry name" value="NYN"/>
    <property type="match status" value="1"/>
</dbReference>
<evidence type="ECO:0000256" key="2">
    <source>
        <dbReference type="ARBA" id="ARBA00022152"/>
    </source>
</evidence>
<dbReference type="Pfam" id="PF11608">
    <property type="entry name" value="RRM_MARF1"/>
    <property type="match status" value="1"/>
</dbReference>
<keyword evidence="3" id="KW-0677">Repeat</keyword>
<dbReference type="InterPro" id="IPR034189">
    <property type="entry name" value="MARF1_RRM1"/>
</dbReference>
<dbReference type="InterPro" id="IPR025605">
    <property type="entry name" value="OST-HTH/LOTUS_dom"/>
</dbReference>
<dbReference type="PROSITE" id="PS50103">
    <property type="entry name" value="ZF_C3H1"/>
    <property type="match status" value="1"/>
</dbReference>
<dbReference type="GO" id="GO:0003723">
    <property type="term" value="F:RNA binding"/>
    <property type="evidence" value="ECO:0007669"/>
    <property type="project" value="UniProtKB-UniRule"/>
</dbReference>
<feature type="region of interest" description="Disordered" evidence="11">
    <location>
        <begin position="1615"/>
        <end position="1669"/>
    </location>
</feature>
<keyword evidence="5" id="KW-0896">Oogenesis</keyword>
<dbReference type="OrthoDB" id="549353at2759"/>
<dbReference type="SMART" id="SM00356">
    <property type="entry name" value="ZnF_C3H1"/>
    <property type="match status" value="2"/>
</dbReference>
<dbReference type="KEGG" id="aqu:100631640"/>
<evidence type="ECO:0000256" key="7">
    <source>
        <dbReference type="ARBA" id="ARBA00023254"/>
    </source>
</evidence>
<feature type="compositionally biased region" description="Polar residues" evidence="11">
    <location>
        <begin position="1"/>
        <end position="11"/>
    </location>
</feature>
<dbReference type="CDD" id="cd10910">
    <property type="entry name" value="PIN_limkain_b1_N_like"/>
    <property type="match status" value="1"/>
</dbReference>
<dbReference type="CDD" id="cd00590">
    <property type="entry name" value="RRM_SF"/>
    <property type="match status" value="1"/>
</dbReference>
<evidence type="ECO:0000256" key="3">
    <source>
        <dbReference type="ARBA" id="ARBA00022737"/>
    </source>
</evidence>
<proteinExistence type="predicted"/>
<dbReference type="Gene3D" id="3.30.420.610">
    <property type="entry name" value="LOTUS domain-like"/>
    <property type="match status" value="3"/>
</dbReference>
<dbReference type="Gene3D" id="4.10.1000.10">
    <property type="entry name" value="Zinc finger, CCCH-type"/>
    <property type="match status" value="1"/>
</dbReference>
<dbReference type="GO" id="GO:0004540">
    <property type="term" value="F:RNA nuclease activity"/>
    <property type="evidence" value="ECO:0007669"/>
    <property type="project" value="InterPro"/>
</dbReference>
<dbReference type="InterPro" id="IPR000571">
    <property type="entry name" value="Znf_CCCH"/>
</dbReference>
<dbReference type="SUPFAM" id="SSF54928">
    <property type="entry name" value="RNA-binding domain, RBD"/>
    <property type="match status" value="2"/>
</dbReference>
<feature type="region of interest" description="Disordered" evidence="11">
    <location>
        <begin position="288"/>
        <end position="318"/>
    </location>
</feature>
<dbReference type="GO" id="GO:1905762">
    <property type="term" value="F:CCR4-NOT complex binding"/>
    <property type="evidence" value="ECO:0007669"/>
    <property type="project" value="TreeGrafter"/>
</dbReference>
<dbReference type="PROSITE" id="PS50102">
    <property type="entry name" value="RRM"/>
    <property type="match status" value="2"/>
</dbReference>
<evidence type="ECO:0000256" key="1">
    <source>
        <dbReference type="ARBA" id="ARBA00004275"/>
    </source>
</evidence>
<feature type="compositionally biased region" description="Basic residues" evidence="11">
    <location>
        <begin position="2222"/>
        <end position="2231"/>
    </location>
</feature>
<dbReference type="PROSITE" id="PS51644">
    <property type="entry name" value="HTH_OST"/>
    <property type="match status" value="2"/>
</dbReference>
<dbReference type="PANTHER" id="PTHR14379">
    <property type="entry name" value="LIMKAIN B LKAP"/>
    <property type="match status" value="1"/>
</dbReference>
<dbReference type="STRING" id="400682.A0A1X7VUG7"/>
<dbReference type="Pfam" id="PF12872">
    <property type="entry name" value="OST-HTH"/>
    <property type="match status" value="5"/>
</dbReference>
<feature type="compositionally biased region" description="Pro residues" evidence="11">
    <location>
        <begin position="830"/>
        <end position="848"/>
    </location>
</feature>
<evidence type="ECO:0000256" key="9">
    <source>
        <dbReference type="PROSITE-ProRule" id="PRU00176"/>
    </source>
</evidence>
<reference evidence="15" key="2">
    <citation type="submission" date="2017-05" db="UniProtKB">
        <authorList>
            <consortium name="EnsemblMetazoa"/>
        </authorList>
    </citation>
    <scope>IDENTIFICATION</scope>
</reference>
<comment type="subcellular location">
    <subcellularLocation>
        <location evidence="1">Peroxisome</location>
    </subcellularLocation>
</comment>
<feature type="compositionally biased region" description="Low complexity" evidence="11">
    <location>
        <begin position="1618"/>
        <end position="1629"/>
    </location>
</feature>
<dbReference type="GO" id="GO:0008270">
    <property type="term" value="F:zinc ion binding"/>
    <property type="evidence" value="ECO:0007669"/>
    <property type="project" value="UniProtKB-KW"/>
</dbReference>
<feature type="region of interest" description="Disordered" evidence="11">
    <location>
        <begin position="2213"/>
        <end position="2264"/>
    </location>
</feature>
<dbReference type="GO" id="GO:0051321">
    <property type="term" value="P:meiotic cell cycle"/>
    <property type="evidence" value="ECO:0007669"/>
    <property type="project" value="UniProtKB-KW"/>
</dbReference>
<protein>
    <recommendedName>
        <fullName evidence="2">Meiosis regulator and mRNA stability factor 1</fullName>
    </recommendedName>
    <alternativeName>
        <fullName evidence="8">Limkain-b1</fullName>
    </alternativeName>
</protein>
<keyword evidence="5" id="KW-0221">Differentiation</keyword>
<dbReference type="Gene3D" id="3.30.70.330">
    <property type="match status" value="2"/>
</dbReference>
<evidence type="ECO:0000256" key="10">
    <source>
        <dbReference type="PROSITE-ProRule" id="PRU00723"/>
    </source>
</evidence>
<feature type="domain" description="HTH OST-type" evidence="14">
    <location>
        <begin position="1309"/>
        <end position="1383"/>
    </location>
</feature>
<dbReference type="Proteomes" id="UP000007879">
    <property type="component" value="Unassembled WGS sequence"/>
</dbReference>
<feature type="domain" description="RRM" evidence="12">
    <location>
        <begin position="110"/>
        <end position="184"/>
    </location>
</feature>
<dbReference type="GO" id="GO:0005777">
    <property type="term" value="C:peroxisome"/>
    <property type="evidence" value="ECO:0007669"/>
    <property type="project" value="UniProtKB-SubCell"/>
</dbReference>
<evidence type="ECO:0000256" key="5">
    <source>
        <dbReference type="ARBA" id="ARBA00022943"/>
    </source>
</evidence>
<feature type="domain" description="HTH OST-type" evidence="14">
    <location>
        <begin position="1455"/>
        <end position="1528"/>
    </location>
</feature>
<dbReference type="Pfam" id="PF00076">
    <property type="entry name" value="RRM_1"/>
    <property type="match status" value="1"/>
</dbReference>
<evidence type="ECO:0000256" key="6">
    <source>
        <dbReference type="ARBA" id="ARBA00023140"/>
    </source>
</evidence>
<sequence length="2264" mass="251877">MASKQSNTSFKQSKKSGPAGNKKTGHSKTSPTSSPKTKRRASSTKASDPTKDSTKKNSSTARKGSTTSTAPAKKTKTTSKKGPAMKRGDAKTSFITRTSSGPASAVGITYPVWVGNLHELIDERTLKQTFSGYGPIISCSVERRPLGNFGYVNFSNGGDAQKAAKGMSKHTFYGQEIKTKGPRELGKEGHLKKPVDYRPLTDCSFGTSCQKGDKCLYRHVMFSDPAPVCEQWQLKKCKNKQCPKQHPKLKQQTAAPVKLERGGNSRSSECLTTTVVNRPGTQRHVALPGRQPARRSGRGGYIPIGHHRSALSDSSNDPEGLLYPIDSVASTGNGGSMLSLSNSDDSMLEYEENSYCSSSEDEDEYEYEEGEEEEDEDEEEWLEEEEDDDDDGSEPSVSPSAGHLTLPSHFAGTKPLSRSPLPPSAFMSSFSSSASGNSPNLSRAMDNHKPSSLHGPVASSQSFDVSDEEQDGEEVSMYERLLSDEEDKQPQSLTRLMSLEARKGGNSVPLDGDNSDSEEDLDEEKLSPPVANGEKKEKAPLPVMSSPALLEPVGLFWDIENCPVPVDKSAFSLANKMRSTFFHGKREAEFMCVCDITKERKNVIDELHKAHVTIVHVNAIAKNAADDKLRHSLRKFAHTYLPPATVVLVSGDINFSPELNDLNHVHNLNIILLHNAQATEALKICAHVTHLYDEFIADVEPYKKASVPLPTTVLVTGLPSIEASKLRNRLSRLADNCGGKVIEVSRPPGTARVLFKSEDFARKAQKRMNGEDVYGRRIKVEVEAPRSPHSPHPPPPPHHHHVPFNPPPPHHVPMNPRPDLRKPLFGAPYQRPPMPTGHPFHPPPPPGPMYRHPVHPPYSVPPSAFPPPYPRPPPPQRPALFGPAPIIPRPPNYPFPSHPRPLLDQPRAPHFQPPPVTRVSSGPITLKFLVKGVYVKSELDIQKAVSSFTEMRLASNIKCSSLKDYWSNFSEVSLVTDFDLYNTASIKKESLILSKIKDKTLSSKIAEKFALTCASEVTRRCQEKGLLWEVVLLNREKEEDVMICSNVVSLLRKYEKHWCQWGPFLESYAQIYQMSLSQMMIQSSCQGAVVLIGAQLEKDHVLIFSEFNPIVSIESGSSHILLTNTHQLLLSMRKNRIGILDFVEAYQTKFGPLPVSKKKRRSTDLQDLLVGCPLFIMKGETPATMFLELREKSPRSDLSTVKQRELLEIANREFIELLSCYPDKQLPLNKIQQEYQTHFHKSIKVSNIIPGESGMGRLLSHCPGVQVRRGPRGTNSDTMVVLVTSGAKEAAASIPTDSTDSPANVVPARIQELKAQLVEMLASSPGASMQLLHVPSEFSRRYQKPLILANYGAKKLSNLLLTMPDIVEIVGEGNEKRVQLVKKEENQELLIEELLYSLPDHMVTLDRFLHQYELHFKKKLPDYGGHSKLIDYLQEIKDTIVISGSGPKREIILSPLRLFACEIRLLLLENPDGIVMPQVVPMYKAKFKKDFSPEVYGKKKLLQVLEAMPDVAQINAEGAKRFIKLALPPCFTPINVTPLMLEARQNFLDQVTCLLVKAKAQRLSLNQLTQEYLKTFEQPINLSEIGYSSILDAVKDLYNVKVSIQDTEHIIQLMPDDSSQGNNQSVSSSTGPEAEQEWPDPTAKVERKTISPSPSRSTPPLSPPPSSSIEFPPEDDYVCMLKESTCLRLCSEVHRILLSHPEHAMTLTELSEEFEKNIDPATPQPKDILHCIKKYNGRKYKFKFLNPASDFVMVSLILSDALWKLGRDIQHLFVYKPVPNYTISLKGIESLYQECYGHKLNPRVYANSTIGKLLKNKILRNVLNFTDDVLSLTPKARREVFASLATELLFFRGPECISMTHFMSCYQDHFGVPLVLEELSAETLDELSETNELSPFIKVAAVPEPRLVFTTQGLFCEQLRHLLTIHDNRVSLALLPTVYLSEFHRPDDPDIYNWLESPLSHAPHVIHLAAEDLVVWAPTGRPYPSRNGCPLEAPDYLKADINELGSVPDELASRYQTMVEEPLPSISLDFLDIDSVQELMSLKGLSMEDFPIEGTEESIGGNQFLVVEDVECEREENKVEEEGEGMEAEAVENKGNSDCLHQEATNIAVESSMMSDSTVFNMGSSDNSITSSSNPESTTNSITLAQDQCIGDNYVKPPSQGLDHGQFAGLFPQDVVELMRESLRAVPEDDVQGKVKTMSQYIDYFGELSARELERVDGPPKPRTRKQKQKLAIRFPGQSTSTDQPPPSLNPPPSTTSESEDSQP</sequence>
<dbReference type="GO" id="GO:0048477">
    <property type="term" value="P:oogenesis"/>
    <property type="evidence" value="ECO:0007669"/>
    <property type="project" value="UniProtKB-KW"/>
</dbReference>
<keyword evidence="6" id="KW-0576">Peroxisome</keyword>
<evidence type="ECO:0000313" key="16">
    <source>
        <dbReference type="Proteomes" id="UP000007879"/>
    </source>
</evidence>
<dbReference type="EnsemblMetazoa" id="Aqu2.1.43510_001">
    <property type="protein sequence ID" value="Aqu2.1.43510_001"/>
    <property type="gene ID" value="Aqu2.1.43510"/>
</dbReference>
<evidence type="ECO:0000256" key="4">
    <source>
        <dbReference type="ARBA" id="ARBA00022884"/>
    </source>
</evidence>
<feature type="domain" description="C3H1-type" evidence="13">
    <location>
        <begin position="223"/>
        <end position="249"/>
    </location>
</feature>
<feature type="region of interest" description="Disordered" evidence="11">
    <location>
        <begin position="784"/>
        <end position="854"/>
    </location>
</feature>
<dbReference type="InterPro" id="IPR041966">
    <property type="entry name" value="LOTUS-like"/>
</dbReference>
<dbReference type="CDD" id="cd08824">
    <property type="entry name" value="LOTUS"/>
    <property type="match status" value="2"/>
</dbReference>
<keyword evidence="7" id="KW-0469">Meiosis</keyword>
<dbReference type="InterPro" id="IPR024768">
    <property type="entry name" value="Marf1"/>
</dbReference>
<feature type="domain" description="RRM" evidence="12">
    <location>
        <begin position="711"/>
        <end position="785"/>
    </location>
</feature>
<dbReference type="eggNOG" id="ENOG502QUYZ">
    <property type="taxonomic scope" value="Eukaryota"/>
</dbReference>
<dbReference type="InterPro" id="IPR035979">
    <property type="entry name" value="RBD_domain_sf"/>
</dbReference>
<dbReference type="InterPro" id="IPR000504">
    <property type="entry name" value="RRM_dom"/>
</dbReference>
<evidence type="ECO:0000259" key="14">
    <source>
        <dbReference type="PROSITE" id="PS51644"/>
    </source>
</evidence>
<evidence type="ECO:0000256" key="11">
    <source>
        <dbReference type="SAM" id="MobiDB-lite"/>
    </source>
</evidence>
<feature type="compositionally biased region" description="Acidic residues" evidence="11">
    <location>
        <begin position="465"/>
        <end position="476"/>
    </location>
</feature>
<feature type="compositionally biased region" description="Pro residues" evidence="11">
    <location>
        <begin position="2244"/>
        <end position="2254"/>
    </location>
</feature>
<keyword evidence="10" id="KW-0479">Metal-binding</keyword>
<feature type="zinc finger region" description="C3H1-type" evidence="10">
    <location>
        <begin position="223"/>
        <end position="249"/>
    </location>
</feature>
<evidence type="ECO:0000259" key="13">
    <source>
        <dbReference type="PROSITE" id="PS50103"/>
    </source>
</evidence>
<dbReference type="GO" id="GO:0010468">
    <property type="term" value="P:regulation of gene expression"/>
    <property type="evidence" value="ECO:0007669"/>
    <property type="project" value="InterPro"/>
</dbReference>
<feature type="compositionally biased region" description="Low complexity" evidence="11">
    <location>
        <begin position="424"/>
        <end position="442"/>
    </location>
</feature>
<feature type="compositionally biased region" description="Low complexity" evidence="11">
    <location>
        <begin position="63"/>
        <end position="72"/>
    </location>
</feature>
<keyword evidence="10" id="KW-0863">Zinc-finger</keyword>
<keyword evidence="16" id="KW-1185">Reference proteome</keyword>
<gene>
    <name evidence="15" type="primary">100631640</name>
</gene>
<feature type="region of interest" description="Disordered" evidence="11">
    <location>
        <begin position="248"/>
        <end position="268"/>
    </location>
</feature>
<dbReference type="InParanoid" id="A0A1X7VUG7"/>
<feature type="compositionally biased region" description="Acidic residues" evidence="11">
    <location>
        <begin position="513"/>
        <end position="523"/>
    </location>
</feature>
<organism evidence="15">
    <name type="scientific">Amphimedon queenslandica</name>
    <name type="common">Sponge</name>
    <dbReference type="NCBI Taxonomy" id="400682"/>
    <lineage>
        <taxon>Eukaryota</taxon>
        <taxon>Metazoa</taxon>
        <taxon>Porifera</taxon>
        <taxon>Demospongiae</taxon>
        <taxon>Heteroscleromorpha</taxon>
        <taxon>Haplosclerida</taxon>
        <taxon>Niphatidae</taxon>
        <taxon>Amphimedon</taxon>
    </lineage>
</organism>
<feature type="compositionally biased region" description="Acidic residues" evidence="11">
    <location>
        <begin position="359"/>
        <end position="393"/>
    </location>
</feature>
<reference evidence="16" key="1">
    <citation type="journal article" date="2010" name="Nature">
        <title>The Amphimedon queenslandica genome and the evolution of animal complexity.</title>
        <authorList>
            <person name="Srivastava M."/>
            <person name="Simakov O."/>
            <person name="Chapman J."/>
            <person name="Fahey B."/>
            <person name="Gauthier M.E."/>
            <person name="Mitros T."/>
            <person name="Richards G.S."/>
            <person name="Conaco C."/>
            <person name="Dacre M."/>
            <person name="Hellsten U."/>
            <person name="Larroux C."/>
            <person name="Putnam N.H."/>
            <person name="Stanke M."/>
            <person name="Adamska M."/>
            <person name="Darling A."/>
            <person name="Degnan S.M."/>
            <person name="Oakley T.H."/>
            <person name="Plachetzki D.C."/>
            <person name="Zhai Y."/>
            <person name="Adamski M."/>
            <person name="Calcino A."/>
            <person name="Cummins S.F."/>
            <person name="Goodstein D.M."/>
            <person name="Harris C."/>
            <person name="Jackson D.J."/>
            <person name="Leys S.P."/>
            <person name="Shu S."/>
            <person name="Woodcroft B.J."/>
            <person name="Vervoort M."/>
            <person name="Kosik K.S."/>
            <person name="Manning G."/>
            <person name="Degnan B.M."/>
            <person name="Rokhsar D.S."/>
        </authorList>
    </citation>
    <scope>NUCLEOTIDE SEQUENCE [LARGE SCALE GENOMIC DNA]</scope>
</reference>
<feature type="region of interest" description="Disordered" evidence="11">
    <location>
        <begin position="1"/>
        <end position="102"/>
    </location>
</feature>
<dbReference type="InterPro" id="IPR012677">
    <property type="entry name" value="Nucleotide-bd_a/b_plait_sf"/>
</dbReference>
<feature type="compositionally biased region" description="Polar residues" evidence="11">
    <location>
        <begin position="93"/>
        <end position="102"/>
    </location>
</feature>
<name>A0A1X7VUG7_AMPQE</name>
<keyword evidence="10" id="KW-0862">Zinc</keyword>
<evidence type="ECO:0000313" key="15">
    <source>
        <dbReference type="EnsemblMetazoa" id="Aqu2.1.43510_001"/>
    </source>
</evidence>
<dbReference type="InterPro" id="IPR021139">
    <property type="entry name" value="NYN"/>
</dbReference>
<evidence type="ECO:0000259" key="12">
    <source>
        <dbReference type="PROSITE" id="PS50102"/>
    </source>
</evidence>
<keyword evidence="4 9" id="KW-0694">RNA-binding</keyword>
<dbReference type="PANTHER" id="PTHR14379:SF3">
    <property type="entry name" value="MEIOSIS REGULATOR AND MRNA STABILITY FACTOR 1"/>
    <property type="match status" value="1"/>
</dbReference>
<evidence type="ECO:0000256" key="8">
    <source>
        <dbReference type="ARBA" id="ARBA00030116"/>
    </source>
</evidence>
<accession>A0A1X7VUG7</accession>
<feature type="region of interest" description="Disordered" evidence="11">
    <location>
        <begin position="349"/>
        <end position="540"/>
    </location>
</feature>
<dbReference type="EnsemblMetazoa" id="XM_011406789.2">
    <property type="protein sequence ID" value="XP_011405091.2"/>
    <property type="gene ID" value="LOC100631640"/>
</dbReference>
<dbReference type="SMART" id="SM00360">
    <property type="entry name" value="RRM"/>
    <property type="match status" value="2"/>
</dbReference>